<reference evidence="1 2" key="1">
    <citation type="submission" date="2011-09" db="EMBL/GenBank/DDBJ databases">
        <title>Complete sequence of chromosome of Thioflavicoccus mobilis 8321.</title>
        <authorList>
            <consortium name="US DOE Joint Genome Institute"/>
            <person name="Lucas S."/>
            <person name="Han J."/>
            <person name="Lapidus A."/>
            <person name="Cheng J.-F."/>
            <person name="Goodwin L."/>
            <person name="Pitluck S."/>
            <person name="Peters L."/>
            <person name="Ovchinnikova G."/>
            <person name="Lu M."/>
            <person name="Detter J.C."/>
            <person name="Han C."/>
            <person name="Tapia R."/>
            <person name="Land M."/>
            <person name="Hauser L."/>
            <person name="Kyrpides N."/>
            <person name="Ivanova N."/>
            <person name="Pagani I."/>
            <person name="Vogl K."/>
            <person name="Liu Z."/>
            <person name="Imhoff J."/>
            <person name="Thiel V."/>
            <person name="Frigaard N.-U."/>
            <person name="Bryant D."/>
            <person name="Woyke T."/>
        </authorList>
    </citation>
    <scope>NUCLEOTIDE SEQUENCE [LARGE SCALE GENOMIC DNA]</scope>
    <source>
        <strain evidence="1 2">8321</strain>
    </source>
</reference>
<dbReference type="InterPro" id="IPR038472">
    <property type="entry name" value="DndE_sf"/>
</dbReference>
<evidence type="ECO:0000313" key="2">
    <source>
        <dbReference type="Proteomes" id="UP000010816"/>
    </source>
</evidence>
<organism evidence="1 2">
    <name type="scientific">Thioflavicoccus mobilis 8321</name>
    <dbReference type="NCBI Taxonomy" id="765912"/>
    <lineage>
        <taxon>Bacteria</taxon>
        <taxon>Pseudomonadati</taxon>
        <taxon>Pseudomonadota</taxon>
        <taxon>Gammaproteobacteria</taxon>
        <taxon>Chromatiales</taxon>
        <taxon>Chromatiaceae</taxon>
        <taxon>Thioflavicoccus</taxon>
    </lineage>
</organism>
<dbReference type="RefSeq" id="WP_015281557.1">
    <property type="nucleotide sequence ID" value="NC_019940.1"/>
</dbReference>
<dbReference type="EMBL" id="CP003051">
    <property type="protein sequence ID" value="AGA91425.1"/>
    <property type="molecule type" value="Genomic_DNA"/>
</dbReference>
<dbReference type="HOGENOM" id="CLU_162722_0_0_6"/>
<name>L0H1B2_9GAMM</name>
<dbReference type="KEGG" id="tmb:Thimo_2714"/>
<evidence type="ECO:0000313" key="1">
    <source>
        <dbReference type="EMBL" id="AGA91425.1"/>
    </source>
</evidence>
<dbReference type="InterPro" id="IPR014969">
    <property type="entry name" value="DNA_S_DndE"/>
</dbReference>
<dbReference type="eggNOG" id="ENOG50307RI">
    <property type="taxonomic scope" value="Bacteria"/>
</dbReference>
<dbReference type="OrthoDB" id="512647at2"/>
<dbReference type="Proteomes" id="UP000010816">
    <property type="component" value="Chromosome"/>
</dbReference>
<dbReference type="AlphaFoldDB" id="L0H1B2"/>
<dbReference type="NCBIfam" id="TIGR03184">
    <property type="entry name" value="DNA_S_dndE"/>
    <property type="match status" value="1"/>
</dbReference>
<keyword evidence="2" id="KW-1185">Reference proteome</keyword>
<dbReference type="Gene3D" id="1.10.1220.160">
    <property type="entry name" value="DNA sulphur modification protein DndE"/>
    <property type="match status" value="1"/>
</dbReference>
<dbReference type="STRING" id="765912.Thimo_2714"/>
<sequence length="128" mass="14371">MKPPVETVRTSRQGRDQLIKLKKYTGAAHWNELCRWALCASLAEPNVPPLHTQKLEGGVEMSWRVFAGDQQDLFRSLIILRASKDGFPSDSEGIGECFRAHLHRGLNFLSSGLDTRSVASFFARWVGD</sequence>
<accession>L0H1B2</accession>
<proteinExistence type="predicted"/>
<protein>
    <submittedName>
        <fullName evidence="1">DNA sulfur modification protein DndE</fullName>
    </submittedName>
</protein>
<gene>
    <name evidence="1" type="ORF">Thimo_2714</name>
</gene>
<dbReference type="Pfam" id="PF08870">
    <property type="entry name" value="DndE"/>
    <property type="match status" value="1"/>
</dbReference>